<reference evidence="1" key="1">
    <citation type="journal article" date="2011" name="Nat. Biotechnol.">
        <title>Genome sequencing and comparison of two nonhuman primate animal models, the cynomolgus and Chinese rhesus macaques.</title>
        <authorList>
            <person name="Yan G."/>
            <person name="Zhang G."/>
            <person name="Fang X."/>
            <person name="Zhang Y."/>
            <person name="Li C."/>
            <person name="Ling F."/>
            <person name="Cooper D.N."/>
            <person name="Li Q."/>
            <person name="Li Y."/>
            <person name="van Gool A.J."/>
            <person name="Du H."/>
            <person name="Chen J."/>
            <person name="Chen R."/>
            <person name="Zhang P."/>
            <person name="Huang Z."/>
            <person name="Thompson J.R."/>
            <person name="Meng Y."/>
            <person name="Bai Y."/>
            <person name="Wang J."/>
            <person name="Zhuo M."/>
            <person name="Wang T."/>
            <person name="Huang Y."/>
            <person name="Wei L."/>
            <person name="Li J."/>
            <person name="Wang Z."/>
            <person name="Hu H."/>
            <person name="Yang P."/>
            <person name="Le L."/>
            <person name="Stenson P.D."/>
            <person name="Li B."/>
            <person name="Liu X."/>
            <person name="Ball E.V."/>
            <person name="An N."/>
            <person name="Huang Q."/>
            <person name="Zhang Y."/>
            <person name="Fan W."/>
            <person name="Zhang X."/>
            <person name="Li Y."/>
            <person name="Wang W."/>
            <person name="Katze M.G."/>
            <person name="Su B."/>
            <person name="Nielsen R."/>
            <person name="Yang H."/>
            <person name="Wang J."/>
            <person name="Wang X."/>
            <person name="Wang J."/>
        </authorList>
    </citation>
    <scope>NUCLEOTIDE SEQUENCE [LARGE SCALE GENOMIC DNA]</scope>
    <source>
        <strain evidence="1">CE-4</strain>
    </source>
</reference>
<evidence type="ECO:0000313" key="1">
    <source>
        <dbReference type="EMBL" id="EHH60508.1"/>
    </source>
</evidence>
<dbReference type="Proteomes" id="UP000009130">
    <property type="component" value="Chromosome 20"/>
</dbReference>
<sequence length="127" mass="14753">MRKLIKETELSLMEQIREFIPERNTMNVLTVGKPFSGRHSLLSIREFTLGRNPLNAIPMNVMNVGEPFERKPTCMIIREFILEKNPILVRNVGKTSAEVQLLLNTREFILEINSRNCEIKEFAECFS</sequence>
<name>G7Q1H0_MACFA</name>
<dbReference type="AlphaFoldDB" id="G7Q1H0"/>
<organism>
    <name type="scientific">Macaca fascicularis</name>
    <name type="common">Crab-eating macaque</name>
    <name type="synonym">Cynomolgus monkey</name>
    <dbReference type="NCBI Taxonomy" id="9541"/>
    <lineage>
        <taxon>Eukaryota</taxon>
        <taxon>Metazoa</taxon>
        <taxon>Chordata</taxon>
        <taxon>Craniata</taxon>
        <taxon>Vertebrata</taxon>
        <taxon>Euteleostomi</taxon>
        <taxon>Mammalia</taxon>
        <taxon>Eutheria</taxon>
        <taxon>Euarchontoglires</taxon>
        <taxon>Primates</taxon>
        <taxon>Haplorrhini</taxon>
        <taxon>Catarrhini</taxon>
        <taxon>Cercopithecidae</taxon>
        <taxon>Cercopithecinae</taxon>
        <taxon>Macaca</taxon>
    </lineage>
</organism>
<accession>G7Q1H0</accession>
<gene>
    <name evidence="1" type="ORF">EGM_11880</name>
</gene>
<proteinExistence type="predicted"/>
<dbReference type="EMBL" id="CM001295">
    <property type="protein sequence ID" value="EHH60508.1"/>
    <property type="molecule type" value="Genomic_DNA"/>
</dbReference>
<dbReference type="InterPro" id="IPR039938">
    <property type="entry name" value="Sp4-like"/>
</dbReference>
<dbReference type="PANTHER" id="PTHR14947">
    <property type="entry name" value="ZINC FINGER PROTEIN"/>
    <property type="match status" value="1"/>
</dbReference>
<dbReference type="PANTHER" id="PTHR14947:SF24">
    <property type="entry name" value="ZINC FINGER PROTEIN 781-RELATED"/>
    <property type="match status" value="1"/>
</dbReference>
<protein>
    <submittedName>
        <fullName evidence="1">Uncharacterized protein</fullName>
    </submittedName>
</protein>